<dbReference type="EMBL" id="JACHDP010000001">
    <property type="protein sequence ID" value="MBB5480260.1"/>
    <property type="molecule type" value="Genomic_DNA"/>
</dbReference>
<dbReference type="GO" id="GO:0016020">
    <property type="term" value="C:membrane"/>
    <property type="evidence" value="ECO:0007669"/>
    <property type="project" value="UniProtKB-SubCell"/>
</dbReference>
<keyword evidence="2 6" id="KW-0812">Transmembrane</keyword>
<feature type="compositionally biased region" description="Basic and acidic residues" evidence="5">
    <location>
        <begin position="483"/>
        <end position="493"/>
    </location>
</feature>
<evidence type="ECO:0000256" key="3">
    <source>
        <dbReference type="ARBA" id="ARBA00022989"/>
    </source>
</evidence>
<feature type="transmembrane region" description="Helical" evidence="6">
    <location>
        <begin position="218"/>
        <end position="235"/>
    </location>
</feature>
<comment type="caution">
    <text evidence="8">The sequence shown here is derived from an EMBL/GenBank/DDBJ whole genome shotgun (WGS) entry which is preliminary data.</text>
</comment>
<feature type="domain" description="O-antigen ligase-related" evidence="7">
    <location>
        <begin position="250"/>
        <end position="385"/>
    </location>
</feature>
<feature type="region of interest" description="Disordered" evidence="5">
    <location>
        <begin position="43"/>
        <end position="65"/>
    </location>
</feature>
<organism evidence="8 9">
    <name type="scientific">Micromonospora parathelypteridis</name>
    <dbReference type="NCBI Taxonomy" id="1839617"/>
    <lineage>
        <taxon>Bacteria</taxon>
        <taxon>Bacillati</taxon>
        <taxon>Actinomycetota</taxon>
        <taxon>Actinomycetes</taxon>
        <taxon>Micromonosporales</taxon>
        <taxon>Micromonosporaceae</taxon>
        <taxon>Micromonospora</taxon>
    </lineage>
</organism>
<dbReference type="PANTHER" id="PTHR37422">
    <property type="entry name" value="TEICHURONIC ACID BIOSYNTHESIS PROTEIN TUAE"/>
    <property type="match status" value="1"/>
</dbReference>
<evidence type="ECO:0000256" key="4">
    <source>
        <dbReference type="ARBA" id="ARBA00023136"/>
    </source>
</evidence>
<evidence type="ECO:0000259" key="7">
    <source>
        <dbReference type="Pfam" id="PF04932"/>
    </source>
</evidence>
<evidence type="ECO:0000256" key="5">
    <source>
        <dbReference type="SAM" id="MobiDB-lite"/>
    </source>
</evidence>
<evidence type="ECO:0000313" key="8">
    <source>
        <dbReference type="EMBL" id="MBB5480260.1"/>
    </source>
</evidence>
<keyword evidence="9" id="KW-1185">Reference proteome</keyword>
<name>A0A840W699_9ACTN</name>
<dbReference type="AlphaFoldDB" id="A0A840W699"/>
<feature type="compositionally biased region" description="Low complexity" evidence="5">
    <location>
        <begin position="43"/>
        <end position="52"/>
    </location>
</feature>
<keyword evidence="8" id="KW-0436">Ligase</keyword>
<feature type="transmembrane region" description="Helical" evidence="6">
    <location>
        <begin position="168"/>
        <end position="188"/>
    </location>
</feature>
<keyword evidence="4 6" id="KW-0472">Membrane</keyword>
<evidence type="ECO:0000256" key="6">
    <source>
        <dbReference type="SAM" id="Phobius"/>
    </source>
</evidence>
<reference evidence="8 9" key="1">
    <citation type="submission" date="2020-08" db="EMBL/GenBank/DDBJ databases">
        <title>Sequencing the genomes of 1000 actinobacteria strains.</title>
        <authorList>
            <person name="Klenk H.-P."/>
        </authorList>
    </citation>
    <scope>NUCLEOTIDE SEQUENCE [LARGE SCALE GENOMIC DNA]</scope>
    <source>
        <strain evidence="8 9">DSM 103125</strain>
    </source>
</reference>
<dbReference type="Pfam" id="PF04932">
    <property type="entry name" value="Wzy_C"/>
    <property type="match status" value="1"/>
</dbReference>
<evidence type="ECO:0000256" key="2">
    <source>
        <dbReference type="ARBA" id="ARBA00022692"/>
    </source>
</evidence>
<dbReference type="RefSeq" id="WP_184183993.1">
    <property type="nucleotide sequence ID" value="NZ_BMNF01000005.1"/>
</dbReference>
<dbReference type="InterPro" id="IPR007016">
    <property type="entry name" value="O-antigen_ligase-rel_domated"/>
</dbReference>
<dbReference type="GO" id="GO:0016874">
    <property type="term" value="F:ligase activity"/>
    <property type="evidence" value="ECO:0007669"/>
    <property type="project" value="UniProtKB-KW"/>
</dbReference>
<sequence>MRKATNVGQDDDRGDARNYPGTAEVTAVLPDREGRHALTPSLAGARAATGRATGRHPVGATPVPGDRPLSARHIPGLVLVCAIAFGSQWATSATNRYGAVAALAAILVSGRAPRLLPPDVLAAATGLWVCVTLFWAADFDAALRMAYLYGAACAMFIAVRHVVRTRMALFAVGYAFLAGCIATTVKLINNPVPNSLTARDSVLDFSIRYGVEGVNYNYTAYSLAAGVMLAGVLLLLRPSTKIEMLCIAAIAAVLFWGVLLTGTRGALIAILVALGFLLLSTVAARPARTLAVVVVPIVLIGVPLGLYRVLGSEMLWLDGYFAGRATGDLSGRLYIWPYALSSWGESPVLGIGPGMLTATGDLQVGAHNLLLSVGNDLGLIGVLLYAGLLTFALAGPFRHSSPTCFRVAGVFLVSQTPIWLTGHWEVSPVCFVALALVSVAPAALRPPVSQSGPKTAPPHTALAAGRVGAWPHPVGRPLSSARSAERMRRPATY</sequence>
<comment type="subcellular location">
    <subcellularLocation>
        <location evidence="1">Membrane</location>
        <topology evidence="1">Multi-pass membrane protein</topology>
    </subcellularLocation>
</comment>
<dbReference type="PANTHER" id="PTHR37422:SF13">
    <property type="entry name" value="LIPOPOLYSACCHARIDE BIOSYNTHESIS PROTEIN PA4999-RELATED"/>
    <property type="match status" value="1"/>
</dbReference>
<protein>
    <submittedName>
        <fullName evidence="8">O-antigen ligase</fullName>
    </submittedName>
</protein>
<feature type="region of interest" description="Disordered" evidence="5">
    <location>
        <begin position="1"/>
        <end position="21"/>
    </location>
</feature>
<keyword evidence="3 6" id="KW-1133">Transmembrane helix</keyword>
<dbReference type="Proteomes" id="UP000586947">
    <property type="component" value="Unassembled WGS sequence"/>
</dbReference>
<evidence type="ECO:0000313" key="9">
    <source>
        <dbReference type="Proteomes" id="UP000586947"/>
    </source>
</evidence>
<feature type="region of interest" description="Disordered" evidence="5">
    <location>
        <begin position="473"/>
        <end position="493"/>
    </location>
</feature>
<dbReference type="InterPro" id="IPR051533">
    <property type="entry name" value="WaaL-like"/>
</dbReference>
<evidence type="ECO:0000256" key="1">
    <source>
        <dbReference type="ARBA" id="ARBA00004141"/>
    </source>
</evidence>
<feature type="transmembrane region" description="Helical" evidence="6">
    <location>
        <begin position="377"/>
        <end position="397"/>
    </location>
</feature>
<feature type="transmembrane region" description="Helical" evidence="6">
    <location>
        <begin position="242"/>
        <end position="259"/>
    </location>
</feature>
<accession>A0A840W699</accession>
<feature type="transmembrane region" description="Helical" evidence="6">
    <location>
        <begin position="290"/>
        <end position="310"/>
    </location>
</feature>
<gene>
    <name evidence="8" type="ORF">HNR20_004765</name>
</gene>
<feature type="transmembrane region" description="Helical" evidence="6">
    <location>
        <begin position="120"/>
        <end position="137"/>
    </location>
</feature>
<proteinExistence type="predicted"/>
<feature type="transmembrane region" description="Helical" evidence="6">
    <location>
        <begin position="143"/>
        <end position="163"/>
    </location>
</feature>
<feature type="transmembrane region" description="Helical" evidence="6">
    <location>
        <begin position="265"/>
        <end position="283"/>
    </location>
</feature>